<dbReference type="GO" id="GO:0008028">
    <property type="term" value="F:monocarboxylic acid transmembrane transporter activity"/>
    <property type="evidence" value="ECO:0007669"/>
    <property type="project" value="TreeGrafter"/>
</dbReference>
<dbReference type="EMBL" id="JABDTM020023681">
    <property type="protein sequence ID" value="KAH0814993.1"/>
    <property type="molecule type" value="Genomic_DNA"/>
</dbReference>
<reference evidence="3" key="1">
    <citation type="journal article" date="2020" name="J Insects Food Feed">
        <title>The yellow mealworm (Tenebrio molitor) genome: a resource for the emerging insects as food and feed industry.</title>
        <authorList>
            <person name="Eriksson T."/>
            <person name="Andere A."/>
            <person name="Kelstrup H."/>
            <person name="Emery V."/>
            <person name="Picard C."/>
        </authorList>
    </citation>
    <scope>NUCLEOTIDE SEQUENCE</scope>
    <source>
        <strain evidence="3">Stoneville</strain>
        <tissue evidence="3">Whole head</tissue>
    </source>
</reference>
<evidence type="ECO:0000313" key="3">
    <source>
        <dbReference type="EMBL" id="KAH0814993.1"/>
    </source>
</evidence>
<comment type="caution">
    <text evidence="3">The sequence shown here is derived from an EMBL/GenBank/DDBJ whole genome shotgun (WGS) entry which is preliminary data.</text>
</comment>
<feature type="transmembrane region" description="Helical" evidence="2">
    <location>
        <begin position="117"/>
        <end position="137"/>
    </location>
</feature>
<feature type="compositionally biased region" description="Basic and acidic residues" evidence="1">
    <location>
        <begin position="293"/>
        <end position="310"/>
    </location>
</feature>
<keyword evidence="2" id="KW-1133">Transmembrane helix</keyword>
<dbReference type="PANTHER" id="PTHR11360:SF299">
    <property type="entry name" value="GEM-1"/>
    <property type="match status" value="1"/>
</dbReference>
<feature type="transmembrane region" description="Helical" evidence="2">
    <location>
        <begin position="516"/>
        <end position="532"/>
    </location>
</feature>
<keyword evidence="2" id="KW-0472">Membrane</keyword>
<proteinExistence type="predicted"/>
<feature type="transmembrane region" description="Helical" evidence="2">
    <location>
        <begin position="185"/>
        <end position="204"/>
    </location>
</feature>
<evidence type="ECO:0000256" key="2">
    <source>
        <dbReference type="SAM" id="Phobius"/>
    </source>
</evidence>
<feature type="compositionally biased region" description="Polar residues" evidence="1">
    <location>
        <begin position="280"/>
        <end position="292"/>
    </location>
</feature>
<dbReference type="SUPFAM" id="SSF103473">
    <property type="entry name" value="MFS general substrate transporter"/>
    <property type="match status" value="1"/>
</dbReference>
<gene>
    <name evidence="3" type="ORF">GEV33_007798</name>
</gene>
<feature type="transmembrane region" description="Helical" evidence="2">
    <location>
        <begin position="143"/>
        <end position="164"/>
    </location>
</feature>
<keyword evidence="4" id="KW-1185">Reference proteome</keyword>
<feature type="transmembrane region" description="Helical" evidence="2">
    <location>
        <begin position="430"/>
        <end position="453"/>
    </location>
</feature>
<feature type="transmembrane region" description="Helical" evidence="2">
    <location>
        <begin position="40"/>
        <end position="68"/>
    </location>
</feature>
<feature type="region of interest" description="Disordered" evidence="1">
    <location>
        <begin position="267"/>
        <end position="378"/>
    </location>
</feature>
<feature type="transmembrane region" description="Helical" evidence="2">
    <location>
        <begin position="210"/>
        <end position="228"/>
    </location>
</feature>
<sequence>MNVENEHADDHRRENEHALSLDDVITTQPELGPSIPDGGFGWVVFIGTLFFQALVPCLIVNFGIFLAFSKLNGTAEDKNIFLWDDKFLYVPLFFSFSKCFFESFSRTIVFKATTPRLVAVVGTCLTCAGMLFMWMGMTGNHDYWLFPLAGVLSGVGASILLVQCETLVSQYFRLKLPVLNEISQVISYLGFLIAPIILGDHILSKSLTQVLLWYQAIVLQGLVVSLLFRKPMYLKSSKRTKPYQFVISNPDDEEDILSKNSRELQIKRQTSTETHVSKIQIHQPQPGPSGNTESKEQGEDVKKDPKKWESFDDDEEDVKYAKLNEWEAFDEDDDENQNTPKRSGWERFDNDDPPSPRIINNLSLADETKTQKPSPLFTDFPVNNNNTYSYDDEIVTEPTNSNVFMPNNPESDGFKKRLDLLKEPTFYKSWLMMVANIFSTFVFYSMFPSYLYIEVDSINIRHMSALVGALSLINLIFLCLVYWFRIGKKQRPICLWIFYWLGAVGYLMVADSTNEYTLLIGAVQICLSIGGLDHISKPLLGITAKGGTSNENLLLTVLSSLALLLFLCIDATFKSCFRMMFILHFFVGTLWLANFAYKKLRLRH</sequence>
<feature type="transmembrane region" description="Helical" evidence="2">
    <location>
        <begin position="553"/>
        <end position="573"/>
    </location>
</feature>
<dbReference type="AlphaFoldDB" id="A0A8J6HII0"/>
<name>A0A8J6HII0_TENMO</name>
<evidence type="ECO:0000313" key="4">
    <source>
        <dbReference type="Proteomes" id="UP000719412"/>
    </source>
</evidence>
<feature type="compositionally biased region" description="Acidic residues" evidence="1">
    <location>
        <begin position="327"/>
        <end position="336"/>
    </location>
</feature>
<keyword evidence="2" id="KW-0812">Transmembrane</keyword>
<protein>
    <submittedName>
        <fullName evidence="3">Uncharacterized protein</fullName>
    </submittedName>
</protein>
<dbReference type="Proteomes" id="UP000719412">
    <property type="component" value="Unassembled WGS sequence"/>
</dbReference>
<feature type="transmembrane region" description="Helical" evidence="2">
    <location>
        <begin position="579"/>
        <end position="597"/>
    </location>
</feature>
<reference evidence="3" key="2">
    <citation type="submission" date="2021-08" db="EMBL/GenBank/DDBJ databases">
        <authorList>
            <person name="Eriksson T."/>
        </authorList>
    </citation>
    <scope>NUCLEOTIDE SEQUENCE</scope>
    <source>
        <strain evidence="3">Stoneville</strain>
        <tissue evidence="3">Whole head</tissue>
    </source>
</reference>
<organism evidence="3 4">
    <name type="scientific">Tenebrio molitor</name>
    <name type="common">Yellow mealworm beetle</name>
    <dbReference type="NCBI Taxonomy" id="7067"/>
    <lineage>
        <taxon>Eukaryota</taxon>
        <taxon>Metazoa</taxon>
        <taxon>Ecdysozoa</taxon>
        <taxon>Arthropoda</taxon>
        <taxon>Hexapoda</taxon>
        <taxon>Insecta</taxon>
        <taxon>Pterygota</taxon>
        <taxon>Neoptera</taxon>
        <taxon>Endopterygota</taxon>
        <taxon>Coleoptera</taxon>
        <taxon>Polyphaga</taxon>
        <taxon>Cucujiformia</taxon>
        <taxon>Tenebrionidae</taxon>
        <taxon>Tenebrio</taxon>
    </lineage>
</organism>
<dbReference type="InterPro" id="IPR036259">
    <property type="entry name" value="MFS_trans_sf"/>
</dbReference>
<accession>A0A8J6HII0</accession>
<feature type="transmembrane region" description="Helical" evidence="2">
    <location>
        <begin position="465"/>
        <end position="484"/>
    </location>
</feature>
<dbReference type="PANTHER" id="PTHR11360">
    <property type="entry name" value="MONOCARBOXYLATE TRANSPORTER"/>
    <property type="match status" value="1"/>
</dbReference>
<evidence type="ECO:0000256" key="1">
    <source>
        <dbReference type="SAM" id="MobiDB-lite"/>
    </source>
</evidence>
<feature type="transmembrane region" description="Helical" evidence="2">
    <location>
        <begin position="493"/>
        <end position="510"/>
    </location>
</feature>
<dbReference type="InterPro" id="IPR050327">
    <property type="entry name" value="Proton-linked_MCT"/>
</dbReference>